<evidence type="ECO:0000256" key="2">
    <source>
        <dbReference type="ARBA" id="ARBA00022490"/>
    </source>
</evidence>
<dbReference type="InterPro" id="IPR017896">
    <property type="entry name" value="4Fe4S_Fe-S-bd"/>
</dbReference>
<protein>
    <submittedName>
        <fullName evidence="10">Epoxyqueuosine reductase</fullName>
        <ecNumber evidence="10">1.1.-.-</ecNumber>
    </submittedName>
</protein>
<evidence type="ECO:0000256" key="8">
    <source>
        <dbReference type="ARBA" id="ARBA00023014"/>
    </source>
</evidence>
<dbReference type="GO" id="GO:0052693">
    <property type="term" value="F:epoxyqueuosine reductase activity"/>
    <property type="evidence" value="ECO:0007669"/>
    <property type="project" value="TreeGrafter"/>
</dbReference>
<evidence type="ECO:0000256" key="4">
    <source>
        <dbReference type="ARBA" id="ARBA00022723"/>
    </source>
</evidence>
<dbReference type="Gene3D" id="3.30.70.20">
    <property type="match status" value="1"/>
</dbReference>
<dbReference type="PANTHER" id="PTHR30002:SF4">
    <property type="entry name" value="EPOXYQUEUOSINE REDUCTASE"/>
    <property type="match status" value="1"/>
</dbReference>
<evidence type="ECO:0000256" key="3">
    <source>
        <dbReference type="ARBA" id="ARBA00022694"/>
    </source>
</evidence>
<dbReference type="GO" id="GO:0008616">
    <property type="term" value="P:tRNA queuosine(34) biosynthetic process"/>
    <property type="evidence" value="ECO:0007669"/>
    <property type="project" value="UniProtKB-KW"/>
</dbReference>
<keyword evidence="1" id="KW-0004">4Fe-4S</keyword>
<dbReference type="SUPFAM" id="SSF46548">
    <property type="entry name" value="alpha-helical ferredoxin"/>
    <property type="match status" value="1"/>
</dbReference>
<organism evidence="10 11">
    <name type="scientific">Poriferisphaera corsica</name>
    <dbReference type="NCBI Taxonomy" id="2528020"/>
    <lineage>
        <taxon>Bacteria</taxon>
        <taxon>Pseudomonadati</taxon>
        <taxon>Planctomycetota</taxon>
        <taxon>Phycisphaerae</taxon>
        <taxon>Phycisphaerales</taxon>
        <taxon>Phycisphaeraceae</taxon>
        <taxon>Poriferisphaera</taxon>
    </lineage>
</organism>
<dbReference type="PROSITE" id="PS51379">
    <property type="entry name" value="4FE4S_FER_2"/>
    <property type="match status" value="1"/>
</dbReference>
<dbReference type="InterPro" id="IPR004453">
    <property type="entry name" value="QueG"/>
</dbReference>
<sequence>MSSQNGKNGKISFESVAEMAAEEGFVLAGITDAAGTKYAEVLNQWLDAGKHGEMGYLAEHREVRLDPQKLLAGAKSVICVADAYFPIAEVGDLEDGGKLCEREPQRLRGKVARYAWGRDYHKVLKKRLFRVADRLKEQLPSEGEMFRVTTDTAPLLEREYAARAGLGWIGKHTLLIHPQLGSYHLLGAIVTTAALPCTDEADVHGAYEGRLLGETDHCGSCRRCIEACPTGCIDEAGYGMDGSRCISYLSLEHRSVIEVGLAEQMGDWVAGCDVCQEVCPHNREGQHLPLDMIFEGYQPKRQLAEGLDLWAVLDWTAEDRAKVFEGSAIKRVKLEMIKRNAVIAMTNAAMSGKMNDDEMMQLREKLVAMREDEDEMIAAQAQQSIDRLDDSR</sequence>
<dbReference type="GO" id="GO:0046872">
    <property type="term" value="F:metal ion binding"/>
    <property type="evidence" value="ECO:0007669"/>
    <property type="project" value="UniProtKB-KW"/>
</dbReference>
<dbReference type="Pfam" id="PF08331">
    <property type="entry name" value="QueG_DUF1730"/>
    <property type="match status" value="1"/>
</dbReference>
<keyword evidence="6 10" id="KW-0560">Oxidoreductase</keyword>
<dbReference type="NCBIfam" id="TIGR00276">
    <property type="entry name" value="tRNA epoxyqueuosine(34) reductase QueG"/>
    <property type="match status" value="1"/>
</dbReference>
<dbReference type="AlphaFoldDB" id="A0A517YVW4"/>
<evidence type="ECO:0000259" key="9">
    <source>
        <dbReference type="PROSITE" id="PS51379"/>
    </source>
</evidence>
<evidence type="ECO:0000256" key="6">
    <source>
        <dbReference type="ARBA" id="ARBA00023002"/>
    </source>
</evidence>
<dbReference type="InterPro" id="IPR013542">
    <property type="entry name" value="QueG_DUF1730"/>
</dbReference>
<dbReference type="RefSeq" id="WP_145078113.1">
    <property type="nucleotide sequence ID" value="NZ_CP036425.1"/>
</dbReference>
<keyword evidence="8" id="KW-0411">Iron-sulfur</keyword>
<dbReference type="EC" id="1.1.-.-" evidence="10"/>
<keyword evidence="3" id="KW-0819">tRNA processing</keyword>
<proteinExistence type="predicted"/>
<evidence type="ECO:0000256" key="7">
    <source>
        <dbReference type="ARBA" id="ARBA00023004"/>
    </source>
</evidence>
<evidence type="ECO:0000313" key="11">
    <source>
        <dbReference type="Proteomes" id="UP000317369"/>
    </source>
</evidence>
<keyword evidence="5" id="KW-0671">Queuosine biosynthesis</keyword>
<dbReference type="PROSITE" id="PS00198">
    <property type="entry name" value="4FE4S_FER_1"/>
    <property type="match status" value="1"/>
</dbReference>
<evidence type="ECO:0000256" key="5">
    <source>
        <dbReference type="ARBA" id="ARBA00022785"/>
    </source>
</evidence>
<keyword evidence="7" id="KW-0408">Iron</keyword>
<dbReference type="OrthoDB" id="9784571at2"/>
<dbReference type="EMBL" id="CP036425">
    <property type="protein sequence ID" value="QDU34359.1"/>
    <property type="molecule type" value="Genomic_DNA"/>
</dbReference>
<dbReference type="KEGG" id="pcor:KS4_24270"/>
<accession>A0A517YVW4</accession>
<dbReference type="PANTHER" id="PTHR30002">
    <property type="entry name" value="EPOXYQUEUOSINE REDUCTASE"/>
    <property type="match status" value="1"/>
</dbReference>
<name>A0A517YVW4_9BACT</name>
<dbReference type="Proteomes" id="UP000317369">
    <property type="component" value="Chromosome"/>
</dbReference>
<keyword evidence="11" id="KW-1185">Reference proteome</keyword>
<evidence type="ECO:0000313" key="10">
    <source>
        <dbReference type="EMBL" id="QDU34359.1"/>
    </source>
</evidence>
<dbReference type="GO" id="GO:0051539">
    <property type="term" value="F:4 iron, 4 sulfur cluster binding"/>
    <property type="evidence" value="ECO:0007669"/>
    <property type="project" value="UniProtKB-KW"/>
</dbReference>
<dbReference type="Pfam" id="PF13484">
    <property type="entry name" value="Fer4_16"/>
    <property type="match status" value="1"/>
</dbReference>
<gene>
    <name evidence="10" type="primary">queG</name>
    <name evidence="10" type="ORF">KS4_24270</name>
</gene>
<keyword evidence="4" id="KW-0479">Metal-binding</keyword>
<dbReference type="InterPro" id="IPR017900">
    <property type="entry name" value="4Fe4S_Fe_S_CS"/>
</dbReference>
<evidence type="ECO:0000256" key="1">
    <source>
        <dbReference type="ARBA" id="ARBA00022485"/>
    </source>
</evidence>
<reference evidence="10 11" key="1">
    <citation type="submission" date="2019-02" db="EMBL/GenBank/DDBJ databases">
        <title>Deep-cultivation of Planctomycetes and their phenomic and genomic characterization uncovers novel biology.</title>
        <authorList>
            <person name="Wiegand S."/>
            <person name="Jogler M."/>
            <person name="Boedeker C."/>
            <person name="Pinto D."/>
            <person name="Vollmers J."/>
            <person name="Rivas-Marin E."/>
            <person name="Kohn T."/>
            <person name="Peeters S.H."/>
            <person name="Heuer A."/>
            <person name="Rast P."/>
            <person name="Oberbeckmann S."/>
            <person name="Bunk B."/>
            <person name="Jeske O."/>
            <person name="Meyerdierks A."/>
            <person name="Storesund J.E."/>
            <person name="Kallscheuer N."/>
            <person name="Luecker S."/>
            <person name="Lage O.M."/>
            <person name="Pohl T."/>
            <person name="Merkel B.J."/>
            <person name="Hornburger P."/>
            <person name="Mueller R.-W."/>
            <person name="Bruemmer F."/>
            <person name="Labrenz M."/>
            <person name="Spormann A.M."/>
            <person name="Op den Camp H."/>
            <person name="Overmann J."/>
            <person name="Amann R."/>
            <person name="Jetten M.S.M."/>
            <person name="Mascher T."/>
            <person name="Medema M.H."/>
            <person name="Devos D.P."/>
            <person name="Kaster A.-K."/>
            <person name="Ovreas L."/>
            <person name="Rohde M."/>
            <person name="Galperin M.Y."/>
            <person name="Jogler C."/>
        </authorList>
    </citation>
    <scope>NUCLEOTIDE SEQUENCE [LARGE SCALE GENOMIC DNA]</scope>
    <source>
        <strain evidence="10 11">KS4</strain>
    </source>
</reference>
<feature type="domain" description="4Fe-4S ferredoxin-type" evidence="9">
    <location>
        <begin position="209"/>
        <end position="238"/>
    </location>
</feature>
<keyword evidence="2" id="KW-0963">Cytoplasm</keyword>